<keyword evidence="3" id="KW-1185">Reference proteome</keyword>
<name>I3CFK1_9GAMM</name>
<dbReference type="STRING" id="395493.BegalDRAFT_1511"/>
<protein>
    <submittedName>
        <fullName evidence="2">Uncharacterized protein</fullName>
    </submittedName>
</protein>
<evidence type="ECO:0000313" key="2">
    <source>
        <dbReference type="EMBL" id="EIJ42394.1"/>
    </source>
</evidence>
<dbReference type="RefSeq" id="WP_002685282.1">
    <property type="nucleotide sequence ID" value="NZ_JH600070.1"/>
</dbReference>
<evidence type="ECO:0000313" key="3">
    <source>
        <dbReference type="Proteomes" id="UP000005744"/>
    </source>
</evidence>
<proteinExistence type="predicted"/>
<dbReference type="EMBL" id="JH600070">
    <property type="protein sequence ID" value="EIJ42394.1"/>
    <property type="molecule type" value="Genomic_DNA"/>
</dbReference>
<organism evidence="2 3">
    <name type="scientific">Beggiatoa alba B18LD</name>
    <dbReference type="NCBI Taxonomy" id="395493"/>
    <lineage>
        <taxon>Bacteria</taxon>
        <taxon>Pseudomonadati</taxon>
        <taxon>Pseudomonadota</taxon>
        <taxon>Gammaproteobacteria</taxon>
        <taxon>Thiotrichales</taxon>
        <taxon>Thiotrichaceae</taxon>
        <taxon>Beggiatoa</taxon>
    </lineage>
</organism>
<evidence type="ECO:0000256" key="1">
    <source>
        <dbReference type="SAM" id="SignalP"/>
    </source>
</evidence>
<sequence length="234" mass="25748">MRQQFVIAFTTMLLFQSVAIAATPETWLAKIKEQGYEPILQQSFQQAGQDKQMVLVAKSKGDAHADNSTVWATVWTNENSNWKIEAETKNIDAPGSGGAYPSVTFVKVGDDNYGAILDGGGTFQGYTVSNSTVILPIGKKFIIALDQETYSDNLGTCEPDAHPLECYEYDQKISFVKGNDAEFYDLQLTETGTKRASESDNTIIPATGEKRLVFNGASYQAEEAKKTEHKSSFK</sequence>
<dbReference type="HOGENOM" id="CLU_1183163_0_0_6"/>
<gene>
    <name evidence="2" type="ORF">BegalDRAFT_1511</name>
</gene>
<feature type="signal peptide" evidence="1">
    <location>
        <begin position="1"/>
        <end position="21"/>
    </location>
</feature>
<dbReference type="AlphaFoldDB" id="I3CFK1"/>
<accession>I3CFK1</accession>
<dbReference type="OrthoDB" id="6629766at2"/>
<reference evidence="2 3" key="1">
    <citation type="submission" date="2011-11" db="EMBL/GenBank/DDBJ databases">
        <title>Improved High-Quality Draft sequence of Beggiatoa alba B18lD.</title>
        <authorList>
            <consortium name="US DOE Joint Genome Institute"/>
            <person name="Lucas S."/>
            <person name="Han J."/>
            <person name="Lapidus A."/>
            <person name="Cheng J.-F."/>
            <person name="Goodwin L."/>
            <person name="Pitluck S."/>
            <person name="Peters L."/>
            <person name="Mikhailova N."/>
            <person name="Held B."/>
            <person name="Detter J.C."/>
            <person name="Han C."/>
            <person name="Tapia R."/>
            <person name="Land M."/>
            <person name="Hauser L."/>
            <person name="Kyrpides N."/>
            <person name="Ivanova N."/>
            <person name="Pagani I."/>
            <person name="Samuel K."/>
            <person name="Teske A."/>
            <person name="Mueller J."/>
            <person name="Woyke T."/>
        </authorList>
    </citation>
    <scope>NUCLEOTIDE SEQUENCE [LARGE SCALE GENOMIC DNA]</scope>
    <source>
        <strain evidence="2 3">B18LD</strain>
    </source>
</reference>
<feature type="chain" id="PRO_5003668885" evidence="1">
    <location>
        <begin position="22"/>
        <end position="234"/>
    </location>
</feature>
<keyword evidence="1" id="KW-0732">Signal</keyword>
<dbReference type="Proteomes" id="UP000005744">
    <property type="component" value="Unassembled WGS sequence"/>
</dbReference>